<dbReference type="AlphaFoldDB" id="A0A645HTW4"/>
<sequence>MNEEVSAELLYSAIEPLIESSKTILLEIINNSLGDFNDILSYYTNQSRKSGSLVQRISDCPYSAVGLERFAEDSLIFVNRVDRIIQEILIYAKQGDTPKSLVYWNNQLIKNAIEAAIKLNRSYRNDFWAVV</sequence>
<accession>A0A645HTW4</accession>
<proteinExistence type="predicted"/>
<dbReference type="EMBL" id="VSSQ01100136">
    <property type="protein sequence ID" value="MPN42417.1"/>
    <property type="molecule type" value="Genomic_DNA"/>
</dbReference>
<protein>
    <submittedName>
        <fullName evidence="1">Uncharacterized protein</fullName>
    </submittedName>
</protein>
<name>A0A645HTW4_9ZZZZ</name>
<comment type="caution">
    <text evidence="1">The sequence shown here is derived from an EMBL/GenBank/DDBJ whole genome shotgun (WGS) entry which is preliminary data.</text>
</comment>
<organism evidence="1">
    <name type="scientific">bioreactor metagenome</name>
    <dbReference type="NCBI Taxonomy" id="1076179"/>
    <lineage>
        <taxon>unclassified sequences</taxon>
        <taxon>metagenomes</taxon>
        <taxon>ecological metagenomes</taxon>
    </lineage>
</organism>
<reference evidence="1" key="1">
    <citation type="submission" date="2019-08" db="EMBL/GenBank/DDBJ databases">
        <authorList>
            <person name="Kucharzyk K."/>
            <person name="Murdoch R.W."/>
            <person name="Higgins S."/>
            <person name="Loffler F."/>
        </authorList>
    </citation>
    <scope>NUCLEOTIDE SEQUENCE</scope>
</reference>
<evidence type="ECO:0000313" key="1">
    <source>
        <dbReference type="EMBL" id="MPN42417.1"/>
    </source>
</evidence>
<gene>
    <name evidence="1" type="ORF">SDC9_189974</name>
</gene>